<gene>
    <name evidence="1" type="ordered locus">AM1_1598</name>
</gene>
<protein>
    <submittedName>
        <fullName evidence="1">Uncharacterized protein</fullName>
    </submittedName>
</protein>
<reference evidence="1 2" key="1">
    <citation type="journal article" date="2008" name="Proc. Natl. Acad. Sci. U.S.A.">
        <title>Niche adaptation and genome expansion in the chlorophyll d-producing cyanobacterium Acaryochloris marina.</title>
        <authorList>
            <person name="Swingley W.D."/>
            <person name="Chen M."/>
            <person name="Cheung P.C."/>
            <person name="Conrad A.L."/>
            <person name="Dejesa L.C."/>
            <person name="Hao J."/>
            <person name="Honchak B.M."/>
            <person name="Karbach L.E."/>
            <person name="Kurdoglu A."/>
            <person name="Lahiri S."/>
            <person name="Mastrian S.D."/>
            <person name="Miyashita H."/>
            <person name="Page L."/>
            <person name="Ramakrishna P."/>
            <person name="Satoh S."/>
            <person name="Sattley W.M."/>
            <person name="Shimada Y."/>
            <person name="Taylor H.L."/>
            <person name="Tomo T."/>
            <person name="Tsuchiya T."/>
            <person name="Wang Z.T."/>
            <person name="Raymond J."/>
            <person name="Mimuro M."/>
            <person name="Blankenship R.E."/>
            <person name="Touchman J.W."/>
        </authorList>
    </citation>
    <scope>NUCLEOTIDE SEQUENCE [LARGE SCALE GENOMIC DNA]</scope>
    <source>
        <strain evidence="2">MBIC 11017</strain>
    </source>
</reference>
<dbReference type="Proteomes" id="UP000000268">
    <property type="component" value="Chromosome"/>
</dbReference>
<dbReference type="KEGG" id="amr:AM1_1598"/>
<evidence type="ECO:0000313" key="1">
    <source>
        <dbReference type="EMBL" id="ABW26622.1"/>
    </source>
</evidence>
<dbReference type="EMBL" id="CP000828">
    <property type="protein sequence ID" value="ABW26622.1"/>
    <property type="molecule type" value="Genomic_DNA"/>
</dbReference>
<evidence type="ECO:0000313" key="2">
    <source>
        <dbReference type="Proteomes" id="UP000000268"/>
    </source>
</evidence>
<dbReference type="AlphaFoldDB" id="B0CA35"/>
<sequence>MLSPPQDLSLAFLYLHLAVLQSSNALSKQLSISSLLDNLVIGPR</sequence>
<organism evidence="1 2">
    <name type="scientific">Acaryochloris marina (strain MBIC 11017)</name>
    <dbReference type="NCBI Taxonomy" id="329726"/>
    <lineage>
        <taxon>Bacteria</taxon>
        <taxon>Bacillati</taxon>
        <taxon>Cyanobacteriota</taxon>
        <taxon>Cyanophyceae</taxon>
        <taxon>Acaryochloridales</taxon>
        <taxon>Acaryochloridaceae</taxon>
        <taxon>Acaryochloris</taxon>
    </lineage>
</organism>
<accession>B0CA35</accession>
<name>B0CA35_ACAM1</name>
<dbReference type="HOGENOM" id="CLU_3210970_0_0_3"/>
<dbReference type="STRING" id="329726.AM1_1598"/>
<proteinExistence type="predicted"/>
<keyword evidence="2" id="KW-1185">Reference proteome</keyword>